<dbReference type="GO" id="GO:0006508">
    <property type="term" value="P:proteolysis"/>
    <property type="evidence" value="ECO:0007669"/>
    <property type="project" value="InterPro"/>
</dbReference>
<keyword evidence="1" id="KW-0378">Hydrolase</keyword>
<dbReference type="SUPFAM" id="SSF53474">
    <property type="entry name" value="alpha/beta-Hydrolases"/>
    <property type="match status" value="1"/>
</dbReference>
<dbReference type="Pfam" id="PF07676">
    <property type="entry name" value="PD40"/>
    <property type="match status" value="1"/>
</dbReference>
<proteinExistence type="predicted"/>
<gene>
    <name evidence="4" type="ORF">C0Z10_01155</name>
</gene>
<accession>A0A3Q9UIU4</accession>
<dbReference type="RefSeq" id="WP_097798186.1">
    <property type="nucleotide sequence ID" value="NZ_CP025570.1"/>
</dbReference>
<dbReference type="Proteomes" id="UP000285875">
    <property type="component" value="Chromosome"/>
</dbReference>
<dbReference type="InterPro" id="IPR011659">
    <property type="entry name" value="WD40"/>
</dbReference>
<reference evidence="5" key="1">
    <citation type="submission" date="2017-12" db="EMBL/GenBank/DDBJ databases">
        <title>Whole genome sequencing of Acidipropionibacterium jensenii strains JS279 and JS280.</title>
        <authorList>
            <person name="Deptula P."/>
            <person name="Laine P."/>
            <person name="Smolander O.-P."/>
            <person name="Paulin L."/>
            <person name="Auvinen P."/>
            <person name="Varmanen P."/>
        </authorList>
    </citation>
    <scope>NUCLEOTIDE SEQUENCE [LARGE SCALE GENOMIC DNA]</scope>
    <source>
        <strain evidence="5">JS280</strain>
    </source>
</reference>
<dbReference type="GO" id="GO:0004252">
    <property type="term" value="F:serine-type endopeptidase activity"/>
    <property type="evidence" value="ECO:0007669"/>
    <property type="project" value="TreeGrafter"/>
</dbReference>
<evidence type="ECO:0000256" key="2">
    <source>
        <dbReference type="ARBA" id="ARBA00022825"/>
    </source>
</evidence>
<feature type="domain" description="Peptidase S9 prolyl oligopeptidase catalytic" evidence="3">
    <location>
        <begin position="471"/>
        <end position="677"/>
    </location>
</feature>
<dbReference type="Pfam" id="PF00326">
    <property type="entry name" value="Peptidase_S9"/>
    <property type="match status" value="1"/>
</dbReference>
<dbReference type="PANTHER" id="PTHR42776">
    <property type="entry name" value="SERINE PEPTIDASE S9 FAMILY MEMBER"/>
    <property type="match status" value="1"/>
</dbReference>
<name>A0A3Q9UIU4_9ACTN</name>
<dbReference type="SUPFAM" id="SSF82171">
    <property type="entry name" value="DPP6 N-terminal domain-like"/>
    <property type="match status" value="1"/>
</dbReference>
<dbReference type="InterPro" id="IPR001375">
    <property type="entry name" value="Peptidase_S9_cat"/>
</dbReference>
<evidence type="ECO:0000313" key="4">
    <source>
        <dbReference type="EMBL" id="AZZ38584.1"/>
    </source>
</evidence>
<dbReference type="PANTHER" id="PTHR42776:SF27">
    <property type="entry name" value="DIPEPTIDYL PEPTIDASE FAMILY MEMBER 6"/>
    <property type="match status" value="1"/>
</dbReference>
<dbReference type="AlphaFoldDB" id="A0A3Q9UIU4"/>
<dbReference type="InterPro" id="IPR011042">
    <property type="entry name" value="6-blade_b-propeller_TolB-like"/>
</dbReference>
<protein>
    <submittedName>
        <fullName evidence="4">S9 family peptidase</fullName>
    </submittedName>
</protein>
<dbReference type="EMBL" id="CP025570">
    <property type="protein sequence ID" value="AZZ38584.1"/>
    <property type="molecule type" value="Genomic_DNA"/>
</dbReference>
<evidence type="ECO:0000259" key="3">
    <source>
        <dbReference type="Pfam" id="PF00326"/>
    </source>
</evidence>
<dbReference type="KEGG" id="aji:C0Z10_01155"/>
<dbReference type="Gene3D" id="3.40.50.1820">
    <property type="entry name" value="alpha/beta hydrolase"/>
    <property type="match status" value="1"/>
</dbReference>
<evidence type="ECO:0000256" key="1">
    <source>
        <dbReference type="ARBA" id="ARBA00022801"/>
    </source>
</evidence>
<keyword evidence="2" id="KW-0645">Protease</keyword>
<organism evidence="4 5">
    <name type="scientific">Acidipropionibacterium jensenii</name>
    <dbReference type="NCBI Taxonomy" id="1749"/>
    <lineage>
        <taxon>Bacteria</taxon>
        <taxon>Bacillati</taxon>
        <taxon>Actinomycetota</taxon>
        <taxon>Actinomycetes</taxon>
        <taxon>Propionibacteriales</taxon>
        <taxon>Propionibacteriaceae</taxon>
        <taxon>Acidipropionibacterium</taxon>
    </lineage>
</organism>
<dbReference type="Gene3D" id="2.120.10.30">
    <property type="entry name" value="TolB, C-terminal domain"/>
    <property type="match status" value="1"/>
</dbReference>
<evidence type="ECO:0000313" key="5">
    <source>
        <dbReference type="Proteomes" id="UP000285875"/>
    </source>
</evidence>
<dbReference type="InterPro" id="IPR029058">
    <property type="entry name" value="AB_hydrolase_fold"/>
</dbReference>
<sequence length="678" mass="72328">MRPEQICLLPHLSAPSVHPDGTWAVVSMTHPNFEADDRVGQLWRIALGAGPGPTAPGTGSRRITRGFADTSPKVSPDGLLIAFLRRNQGHRPQLALMEADGGEPWIITSFTQGVNEFSWSPDSRRIVVSARVPDPGRYGTVKGINAGHEDPRHLTGLKLRHNGLGAGWYTDRPLQLFLLEVPDPEAEPAVPPAGRGAIGIPEDSLAAMASMRSLTEDHADWTSPVICPDGSVVACRETADSAMITSLVRISPDGQIDAVPGSETIETPEGIHRTSMNTVTLAGDPEDPDLLVAFADLGPDGNDPVSANTQIGLVGADGITVLTGTDLGLSSTMAPGPAGVLVTESFRGRGRLHLVSPNGDGSAPSDTLLLDVDAVARGAAQIPGSHDAVVTLVTPQSPGEVALVGPEGVTILTDFGRDLREASPVTLPRELTASSPDGYPVHGWVLTPEGPGPHPVILMIHGGPHSQYASSFFDEFQAMTGAGYAVVACNPRGSAGYGRDHGRALIGRFGDVDAADVMAFLEAALAAHPDLDRDRMGIMGGSYGGYLTAWIIGHDHRWRGAIVERGYLDPASFIGSSDIGWYYPDCYNGTTREQLEAQSAMRWAEQVTTPTLVIHAEQDLRAPMTQGLEYHARLTRAGVDTELLIFPGENHELSRSGTPWHRRQRLETILDFWSRHLA</sequence>
<keyword evidence="2" id="KW-0720">Serine protease</keyword>